<name>A0ABD5SF38_9EURY</name>
<evidence type="ECO:0000313" key="3">
    <source>
        <dbReference type="EMBL" id="MFC6763771.1"/>
    </source>
</evidence>
<keyword evidence="4" id="KW-1185">Reference proteome</keyword>
<dbReference type="Proteomes" id="UP001596383">
    <property type="component" value="Unassembled WGS sequence"/>
</dbReference>
<proteinExistence type="predicted"/>
<gene>
    <name evidence="3" type="ORF">ACFQE6_01415</name>
</gene>
<dbReference type="EMBL" id="JBHSWV010000022">
    <property type="protein sequence ID" value="MFC6763771.1"/>
    <property type="molecule type" value="Genomic_DNA"/>
</dbReference>
<protein>
    <submittedName>
        <fullName evidence="3">Zn-ribbon domain-containing OB-fold protein</fullName>
    </submittedName>
</protein>
<dbReference type="Gene3D" id="6.10.30.10">
    <property type="match status" value="1"/>
</dbReference>
<dbReference type="InterPro" id="IPR012340">
    <property type="entry name" value="NA-bd_OB-fold"/>
</dbReference>
<reference evidence="3 4" key="1">
    <citation type="journal article" date="2019" name="Int. J. Syst. Evol. Microbiol.">
        <title>The Global Catalogue of Microorganisms (GCM) 10K type strain sequencing project: providing services to taxonomists for standard genome sequencing and annotation.</title>
        <authorList>
            <consortium name="The Broad Institute Genomics Platform"/>
            <consortium name="The Broad Institute Genome Sequencing Center for Infectious Disease"/>
            <person name="Wu L."/>
            <person name="Ma J."/>
        </authorList>
    </citation>
    <scope>NUCLEOTIDE SEQUENCE [LARGE SCALE GENOMIC DNA]</scope>
    <source>
        <strain evidence="3 4">LMG 29247</strain>
    </source>
</reference>
<dbReference type="Pfam" id="PF01796">
    <property type="entry name" value="OB_ChsH2_C"/>
    <property type="match status" value="1"/>
</dbReference>
<evidence type="ECO:0000259" key="2">
    <source>
        <dbReference type="Pfam" id="PF12172"/>
    </source>
</evidence>
<dbReference type="PANTHER" id="PTHR34075:SF5">
    <property type="entry name" value="BLR3430 PROTEIN"/>
    <property type="match status" value="1"/>
</dbReference>
<dbReference type="RefSeq" id="WP_273736872.1">
    <property type="nucleotide sequence ID" value="NZ_JAQIVI010000022.1"/>
</dbReference>
<dbReference type="InterPro" id="IPR002878">
    <property type="entry name" value="ChsH2_C"/>
</dbReference>
<dbReference type="PANTHER" id="PTHR34075">
    <property type="entry name" value="BLR3430 PROTEIN"/>
    <property type="match status" value="1"/>
</dbReference>
<feature type="domain" description="ChsH2 C-terminal OB-fold" evidence="1">
    <location>
        <begin position="80"/>
        <end position="139"/>
    </location>
</feature>
<dbReference type="SUPFAM" id="SSF50249">
    <property type="entry name" value="Nucleic acid-binding proteins"/>
    <property type="match status" value="1"/>
</dbReference>
<dbReference type="InterPro" id="IPR022002">
    <property type="entry name" value="ChsH2_Znr"/>
</dbReference>
<organism evidence="3 4">
    <name type="scientific">Natrinema soli</name>
    <dbReference type="NCBI Taxonomy" id="1930624"/>
    <lineage>
        <taxon>Archaea</taxon>
        <taxon>Methanobacteriati</taxon>
        <taxon>Methanobacteriota</taxon>
        <taxon>Stenosarchaea group</taxon>
        <taxon>Halobacteria</taxon>
        <taxon>Halobacteriales</taxon>
        <taxon>Natrialbaceae</taxon>
        <taxon>Natrinema</taxon>
    </lineage>
</organism>
<comment type="caution">
    <text evidence="3">The sequence shown here is derived from an EMBL/GenBank/DDBJ whole genome shotgun (WGS) entry which is preliminary data.</text>
</comment>
<evidence type="ECO:0000259" key="1">
    <source>
        <dbReference type="Pfam" id="PF01796"/>
    </source>
</evidence>
<evidence type="ECO:0000313" key="4">
    <source>
        <dbReference type="Proteomes" id="UP001596383"/>
    </source>
</evidence>
<dbReference type="InterPro" id="IPR052513">
    <property type="entry name" value="Thioester_dehydratase-like"/>
</dbReference>
<sequence length="159" mass="18039">MTNDDPPRETVSIPEEIELPRLLDFYELQDSEHTQIHEFYDNLRAGEFTTTRCEECKSTHFPPRIVCPECLSDGLEYISLPHTGEVYSFTEVRGTAAIGMNEDTPFVAGTVDLGDVLLSARIDDAGYDDLSIGDTVRLKIVEIDDTIDQDRVFYRFEPV</sequence>
<dbReference type="Pfam" id="PF12172">
    <property type="entry name" value="zf-ChsH2"/>
    <property type="match status" value="1"/>
</dbReference>
<dbReference type="AlphaFoldDB" id="A0ABD5SF38"/>
<feature type="domain" description="ChsH2 rubredoxin-like zinc ribbon" evidence="2">
    <location>
        <begin position="43"/>
        <end position="76"/>
    </location>
</feature>
<accession>A0ABD5SF38</accession>